<keyword evidence="3" id="KW-1003">Cell membrane</keyword>
<evidence type="ECO:0000256" key="3">
    <source>
        <dbReference type="ARBA" id="ARBA00022475"/>
    </source>
</evidence>
<dbReference type="RefSeq" id="WP_097575081.1">
    <property type="nucleotide sequence ID" value="NZ_NWQG01000111.1"/>
</dbReference>
<dbReference type="Proteomes" id="UP000219182">
    <property type="component" value="Unassembled WGS sequence"/>
</dbReference>
<dbReference type="CDD" id="cd06261">
    <property type="entry name" value="TM_PBP2"/>
    <property type="match status" value="1"/>
</dbReference>
<reference evidence="9 10" key="1">
    <citation type="submission" date="2017-09" db="EMBL/GenBank/DDBJ databases">
        <title>Mesorhizobum sanjuanii sp. nov. isolated from nodules of Lotus tenuis in saline-alkaline lowlands of Flooding Pampa.</title>
        <authorList>
            <person name="Sannazzaro A.I."/>
            <person name="Torres Tejerizo G.A."/>
            <person name="Fontana F."/>
            <person name="Cumpa Velazquez L.M."/>
            <person name="Hansen L."/>
            <person name="Pistorio M."/>
            <person name="Estrella M.J."/>
        </authorList>
    </citation>
    <scope>NUCLEOTIDE SEQUENCE [LARGE SCALE GENOMIC DNA]</scope>
    <source>
        <strain evidence="9 10">BSA136</strain>
    </source>
</reference>
<evidence type="ECO:0000256" key="2">
    <source>
        <dbReference type="ARBA" id="ARBA00022448"/>
    </source>
</evidence>
<proteinExistence type="inferred from homology"/>
<keyword evidence="5 7" id="KW-1133">Transmembrane helix</keyword>
<evidence type="ECO:0000259" key="8">
    <source>
        <dbReference type="PROSITE" id="PS50928"/>
    </source>
</evidence>
<keyword evidence="2 7" id="KW-0813">Transport</keyword>
<feature type="transmembrane region" description="Helical" evidence="7">
    <location>
        <begin position="242"/>
        <end position="263"/>
    </location>
</feature>
<dbReference type="PROSITE" id="PS50928">
    <property type="entry name" value="ABC_TM1"/>
    <property type="match status" value="1"/>
</dbReference>
<dbReference type="AlphaFoldDB" id="A0A2A6FCQ0"/>
<sequence length="278" mass="30737">MMPARRSTTILANLVTWGLVLLISFPLIWMVVTSVRPQTELFQIPPTVIPRAITFEHYIKLIEETPFLRYFMNSMILATSTTIVVIVVGTLGAYSLVRFSYRGRETLAALVLFTYLLPSVVLIIPLYLMMVKLGLANTLTSLVIAYTTFALPYALWLLRSFMAGVPEDLESAALVDGASRIGAFVDVILPQALPGIISTALFTFILAWNEYLYALVMVNSDQARPLTTGVMNMLITSFNIEWSLLMAASVMMSIPLIIIFAFLQSYLTRGFGAGGVKG</sequence>
<dbReference type="InterPro" id="IPR035906">
    <property type="entry name" value="MetI-like_sf"/>
</dbReference>
<dbReference type="Pfam" id="PF00528">
    <property type="entry name" value="BPD_transp_1"/>
    <property type="match status" value="1"/>
</dbReference>
<evidence type="ECO:0000313" key="10">
    <source>
        <dbReference type="Proteomes" id="UP000219182"/>
    </source>
</evidence>
<dbReference type="PANTHER" id="PTHR32243:SF18">
    <property type="entry name" value="INNER MEMBRANE ABC TRANSPORTER PERMEASE PROTEIN YCJP"/>
    <property type="match status" value="1"/>
</dbReference>
<organism evidence="9 10">
    <name type="scientific">Mesorhizobium sanjuanii</name>
    <dbReference type="NCBI Taxonomy" id="2037900"/>
    <lineage>
        <taxon>Bacteria</taxon>
        <taxon>Pseudomonadati</taxon>
        <taxon>Pseudomonadota</taxon>
        <taxon>Alphaproteobacteria</taxon>
        <taxon>Hyphomicrobiales</taxon>
        <taxon>Phyllobacteriaceae</taxon>
        <taxon>Mesorhizobium</taxon>
    </lineage>
</organism>
<evidence type="ECO:0000256" key="1">
    <source>
        <dbReference type="ARBA" id="ARBA00004651"/>
    </source>
</evidence>
<dbReference type="GO" id="GO:0005886">
    <property type="term" value="C:plasma membrane"/>
    <property type="evidence" value="ECO:0007669"/>
    <property type="project" value="UniProtKB-SubCell"/>
</dbReference>
<feature type="domain" description="ABC transmembrane type-1" evidence="8">
    <location>
        <begin position="71"/>
        <end position="263"/>
    </location>
</feature>
<name>A0A2A6FCQ0_9HYPH</name>
<dbReference type="InterPro" id="IPR000515">
    <property type="entry name" value="MetI-like"/>
</dbReference>
<feature type="transmembrane region" description="Helical" evidence="7">
    <location>
        <begin position="142"/>
        <end position="162"/>
    </location>
</feature>
<evidence type="ECO:0000256" key="7">
    <source>
        <dbReference type="RuleBase" id="RU363032"/>
    </source>
</evidence>
<keyword evidence="10" id="KW-1185">Reference proteome</keyword>
<keyword evidence="6 7" id="KW-0472">Membrane</keyword>
<protein>
    <submittedName>
        <fullName evidence="9">ABC transporter permease</fullName>
    </submittedName>
</protein>
<feature type="transmembrane region" description="Helical" evidence="7">
    <location>
        <begin position="109"/>
        <end position="130"/>
    </location>
</feature>
<evidence type="ECO:0000256" key="5">
    <source>
        <dbReference type="ARBA" id="ARBA00022989"/>
    </source>
</evidence>
<dbReference type="EMBL" id="NWQG01000111">
    <property type="protein sequence ID" value="PDQ19750.1"/>
    <property type="molecule type" value="Genomic_DNA"/>
</dbReference>
<dbReference type="Gene3D" id="1.10.3720.10">
    <property type="entry name" value="MetI-like"/>
    <property type="match status" value="1"/>
</dbReference>
<dbReference type="InterPro" id="IPR050901">
    <property type="entry name" value="BP-dep_ABC_trans_perm"/>
</dbReference>
<dbReference type="GO" id="GO:0055085">
    <property type="term" value="P:transmembrane transport"/>
    <property type="evidence" value="ECO:0007669"/>
    <property type="project" value="InterPro"/>
</dbReference>
<evidence type="ECO:0000256" key="6">
    <source>
        <dbReference type="ARBA" id="ARBA00023136"/>
    </source>
</evidence>
<comment type="similarity">
    <text evidence="7">Belongs to the binding-protein-dependent transport system permease family.</text>
</comment>
<dbReference type="SUPFAM" id="SSF161098">
    <property type="entry name" value="MetI-like"/>
    <property type="match status" value="1"/>
</dbReference>
<gene>
    <name evidence="9" type="ORF">CN311_17965</name>
</gene>
<feature type="transmembrane region" description="Helical" evidence="7">
    <location>
        <begin position="75"/>
        <end position="97"/>
    </location>
</feature>
<keyword evidence="4 7" id="KW-0812">Transmembrane</keyword>
<comment type="caution">
    <text evidence="9">The sequence shown here is derived from an EMBL/GenBank/DDBJ whole genome shotgun (WGS) entry which is preliminary data.</text>
</comment>
<dbReference type="PANTHER" id="PTHR32243">
    <property type="entry name" value="MALTOSE TRANSPORT SYSTEM PERMEASE-RELATED"/>
    <property type="match status" value="1"/>
</dbReference>
<comment type="subcellular location">
    <subcellularLocation>
        <location evidence="1 7">Cell membrane</location>
        <topology evidence="1 7">Multi-pass membrane protein</topology>
    </subcellularLocation>
</comment>
<accession>A0A2A6FCQ0</accession>
<feature type="transmembrane region" description="Helical" evidence="7">
    <location>
        <begin position="12"/>
        <end position="32"/>
    </location>
</feature>
<feature type="transmembrane region" description="Helical" evidence="7">
    <location>
        <begin position="183"/>
        <end position="208"/>
    </location>
</feature>
<evidence type="ECO:0000256" key="4">
    <source>
        <dbReference type="ARBA" id="ARBA00022692"/>
    </source>
</evidence>
<evidence type="ECO:0000313" key="9">
    <source>
        <dbReference type="EMBL" id="PDQ19750.1"/>
    </source>
</evidence>